<protein>
    <submittedName>
        <fullName evidence="3">Uncharacterized protein</fullName>
    </submittedName>
</protein>
<proteinExistence type="predicted"/>
<evidence type="ECO:0000313" key="4">
    <source>
        <dbReference type="Proteomes" id="UP000198131"/>
    </source>
</evidence>
<evidence type="ECO:0000313" key="3">
    <source>
        <dbReference type="EMBL" id="SNC61745.1"/>
    </source>
</evidence>
<dbReference type="SUPFAM" id="SSF50465">
    <property type="entry name" value="EF-Tu/eEF-1alpha/eIF2-gamma C-terminal domain"/>
    <property type="match status" value="1"/>
</dbReference>
<reference evidence="4" key="1">
    <citation type="submission" date="2017-06" db="EMBL/GenBank/DDBJ databases">
        <authorList>
            <person name="Varghese N."/>
            <person name="Submissions S."/>
        </authorList>
    </citation>
    <scope>NUCLEOTIDE SEQUENCE [LARGE SCALE GENOMIC DNA]</scope>
    <source>
        <strain evidence="4">DSM 11116</strain>
    </source>
</reference>
<keyword evidence="1" id="KW-0547">Nucleotide-binding</keyword>
<evidence type="ECO:0000256" key="2">
    <source>
        <dbReference type="ARBA" id="ARBA00023134"/>
    </source>
</evidence>
<dbReference type="GO" id="GO:0005525">
    <property type="term" value="F:GTP binding"/>
    <property type="evidence" value="ECO:0007669"/>
    <property type="project" value="UniProtKB-KW"/>
</dbReference>
<keyword evidence="4" id="KW-1185">Reference proteome</keyword>
<dbReference type="EMBL" id="FYEW01000001">
    <property type="protein sequence ID" value="SNC61745.1"/>
    <property type="molecule type" value="Genomic_DNA"/>
</dbReference>
<dbReference type="RefSeq" id="WP_212590357.1">
    <property type="nucleotide sequence ID" value="NZ_FYEW01000001.1"/>
</dbReference>
<name>A0A212T6X2_9BACT</name>
<keyword evidence="2" id="KW-0342">GTP-binding</keyword>
<evidence type="ECO:0000256" key="1">
    <source>
        <dbReference type="ARBA" id="ARBA00022741"/>
    </source>
</evidence>
<dbReference type="Gene3D" id="2.40.30.10">
    <property type="entry name" value="Translation factors"/>
    <property type="match status" value="1"/>
</dbReference>
<dbReference type="AlphaFoldDB" id="A0A212T6X2"/>
<sequence>MPDLPSTYRLYPDQPDDFEARIRILTNEEGGRYMWTYNGIRWDFRYAFDPKKLTYWMLYPDFYDAEGNSYPPGHPLPTGEWLYARMYHFGIQEGRRSHQEQVRPGTGFYCVEGSRIVAEGTVTRITGLFEERQ</sequence>
<organism evidence="3 4">
    <name type="scientific">Hymenobacter gelipurpurascens</name>
    <dbReference type="NCBI Taxonomy" id="89968"/>
    <lineage>
        <taxon>Bacteria</taxon>
        <taxon>Pseudomonadati</taxon>
        <taxon>Bacteroidota</taxon>
        <taxon>Cytophagia</taxon>
        <taxon>Cytophagales</taxon>
        <taxon>Hymenobacteraceae</taxon>
        <taxon>Hymenobacter</taxon>
    </lineage>
</organism>
<dbReference type="InterPro" id="IPR009001">
    <property type="entry name" value="Transl_elong_EF1A/Init_IF2_C"/>
</dbReference>
<gene>
    <name evidence="3" type="ORF">SAMN06265337_0530</name>
</gene>
<dbReference type="Proteomes" id="UP000198131">
    <property type="component" value="Unassembled WGS sequence"/>
</dbReference>
<accession>A0A212T6X2</accession>